<dbReference type="SMART" id="SM00857">
    <property type="entry name" value="Resolvase"/>
    <property type="match status" value="1"/>
</dbReference>
<gene>
    <name evidence="7" type="ORF">J2S19_004465</name>
</gene>
<dbReference type="PROSITE" id="PS51736">
    <property type="entry name" value="RECOMBINASES_3"/>
    <property type="match status" value="1"/>
</dbReference>
<dbReference type="Pfam" id="PF00239">
    <property type="entry name" value="Resolvase"/>
    <property type="match status" value="1"/>
</dbReference>
<evidence type="ECO:0000256" key="2">
    <source>
        <dbReference type="ARBA" id="ARBA00023125"/>
    </source>
</evidence>
<evidence type="ECO:0000313" key="7">
    <source>
        <dbReference type="EMBL" id="MDQ0233124.1"/>
    </source>
</evidence>
<dbReference type="InterPro" id="IPR011109">
    <property type="entry name" value="DNA_bind_recombinase_dom"/>
</dbReference>
<feature type="domain" description="Resolvase/invertase-type recombinase catalytic" evidence="5">
    <location>
        <begin position="4"/>
        <end position="161"/>
    </location>
</feature>
<dbReference type="PROSITE" id="PS51737">
    <property type="entry name" value="RECOMBINASE_DNA_BIND"/>
    <property type="match status" value="1"/>
</dbReference>
<dbReference type="InterPro" id="IPR050639">
    <property type="entry name" value="SSR_resolvase"/>
</dbReference>
<comment type="caution">
    <text evidence="7">The sequence shown here is derived from an EMBL/GenBank/DDBJ whole genome shotgun (WGS) entry which is preliminary data.</text>
</comment>
<feature type="domain" description="Recombinase" evidence="6">
    <location>
        <begin position="169"/>
        <end position="264"/>
    </location>
</feature>
<protein>
    <submittedName>
        <fullName evidence="7">DNA invertase Pin-like site-specific DNA recombinase</fullName>
    </submittedName>
</protein>
<dbReference type="Proteomes" id="UP001234495">
    <property type="component" value="Unassembled WGS sequence"/>
</dbReference>
<dbReference type="SUPFAM" id="SSF53041">
    <property type="entry name" value="Resolvase-like"/>
    <property type="match status" value="1"/>
</dbReference>
<dbReference type="InterPro" id="IPR006118">
    <property type="entry name" value="Recombinase_CS"/>
</dbReference>
<keyword evidence="2" id="KW-0238">DNA-binding</keyword>
<dbReference type="Gene3D" id="3.40.50.1390">
    <property type="entry name" value="Resolvase, N-terminal catalytic domain"/>
    <property type="match status" value="1"/>
</dbReference>
<dbReference type="Pfam" id="PF07508">
    <property type="entry name" value="Recombinase"/>
    <property type="match status" value="1"/>
</dbReference>
<evidence type="ECO:0000259" key="6">
    <source>
        <dbReference type="PROSITE" id="PS51737"/>
    </source>
</evidence>
<organism evidence="7 8">
    <name type="scientific">Metabacillus malikii</name>
    <dbReference type="NCBI Taxonomy" id="1504265"/>
    <lineage>
        <taxon>Bacteria</taxon>
        <taxon>Bacillati</taxon>
        <taxon>Bacillota</taxon>
        <taxon>Bacilli</taxon>
        <taxon>Bacillales</taxon>
        <taxon>Bacillaceae</taxon>
        <taxon>Metabacillus</taxon>
    </lineage>
</organism>
<dbReference type="InterPro" id="IPR036162">
    <property type="entry name" value="Resolvase-like_N_sf"/>
</dbReference>
<sequence length="264" mass="30659">MKEKVVGYVRVSTEGQVREGYSLAYQVEEIERYCDENKLQLLHIYEDRGISGATVDEDGLTIEREGLQELLADIEYHQVSQVIVLNTSRLWRSNMAKVLIQRELKKYDADVKAIEQPNYSIYTHEPNDFLVNGMLELLDQYQRLEIALKLSRGRKKKAEQGGYTGGGVMFGYTVQKGQKVLEVDTEKAIVVRRLFELRHFLKHWSLSQLAEQLNMEGYRTEKGKRFTKVQVKRILDRESFYRGIYTYGQIQANGQHPAIICRVT</sequence>
<keyword evidence="1" id="KW-0229">DNA integration</keyword>
<evidence type="ECO:0000256" key="4">
    <source>
        <dbReference type="PROSITE-ProRule" id="PRU10137"/>
    </source>
</evidence>
<dbReference type="EMBL" id="JAUSUD010000031">
    <property type="protein sequence ID" value="MDQ0233124.1"/>
    <property type="molecule type" value="Genomic_DNA"/>
</dbReference>
<evidence type="ECO:0000256" key="1">
    <source>
        <dbReference type="ARBA" id="ARBA00022908"/>
    </source>
</evidence>
<feature type="active site" description="O-(5'-phospho-DNA)-serine intermediate" evidence="4">
    <location>
        <position position="12"/>
    </location>
</feature>
<evidence type="ECO:0000256" key="3">
    <source>
        <dbReference type="ARBA" id="ARBA00023172"/>
    </source>
</evidence>
<dbReference type="RefSeq" id="WP_307346016.1">
    <property type="nucleotide sequence ID" value="NZ_JAUSUD010000031.1"/>
</dbReference>
<keyword evidence="8" id="KW-1185">Reference proteome</keyword>
<evidence type="ECO:0000313" key="8">
    <source>
        <dbReference type="Proteomes" id="UP001234495"/>
    </source>
</evidence>
<proteinExistence type="predicted"/>
<accession>A0ABT9ZLF7</accession>
<dbReference type="InterPro" id="IPR006119">
    <property type="entry name" value="Resolv_N"/>
</dbReference>
<dbReference type="PANTHER" id="PTHR30461">
    <property type="entry name" value="DNA-INVERTASE FROM LAMBDOID PROPHAGE"/>
    <property type="match status" value="1"/>
</dbReference>
<evidence type="ECO:0000259" key="5">
    <source>
        <dbReference type="PROSITE" id="PS51736"/>
    </source>
</evidence>
<dbReference type="Gene3D" id="3.90.1750.20">
    <property type="entry name" value="Putative Large Serine Recombinase, Chain B, Domain 2"/>
    <property type="match status" value="1"/>
</dbReference>
<reference evidence="7 8" key="1">
    <citation type="submission" date="2023-07" db="EMBL/GenBank/DDBJ databases">
        <title>Genomic Encyclopedia of Type Strains, Phase IV (KMG-IV): sequencing the most valuable type-strain genomes for metagenomic binning, comparative biology and taxonomic classification.</title>
        <authorList>
            <person name="Goeker M."/>
        </authorList>
    </citation>
    <scope>NUCLEOTIDE SEQUENCE [LARGE SCALE GENOMIC DNA]</scope>
    <source>
        <strain evidence="7 8">DSM 29005</strain>
    </source>
</reference>
<keyword evidence="3" id="KW-0233">DNA recombination</keyword>
<dbReference type="InterPro" id="IPR038109">
    <property type="entry name" value="DNA_bind_recomb_sf"/>
</dbReference>
<dbReference type="PROSITE" id="PS00397">
    <property type="entry name" value="RECOMBINASES_1"/>
    <property type="match status" value="1"/>
</dbReference>
<dbReference type="PANTHER" id="PTHR30461:SF23">
    <property type="entry name" value="DNA RECOMBINASE-RELATED"/>
    <property type="match status" value="1"/>
</dbReference>
<name>A0ABT9ZLF7_9BACI</name>
<dbReference type="CDD" id="cd00338">
    <property type="entry name" value="Ser_Recombinase"/>
    <property type="match status" value="1"/>
</dbReference>